<keyword evidence="2" id="KW-1185">Reference proteome</keyword>
<name>A0A9K3J4G5_HELAN</name>
<reference evidence="1" key="1">
    <citation type="journal article" date="2017" name="Nature">
        <title>The sunflower genome provides insights into oil metabolism, flowering and Asterid evolution.</title>
        <authorList>
            <person name="Badouin H."/>
            <person name="Gouzy J."/>
            <person name="Grassa C.J."/>
            <person name="Murat F."/>
            <person name="Staton S.E."/>
            <person name="Cottret L."/>
            <person name="Lelandais-Briere C."/>
            <person name="Owens G.L."/>
            <person name="Carrere S."/>
            <person name="Mayjonade B."/>
            <person name="Legrand L."/>
            <person name="Gill N."/>
            <person name="Kane N.C."/>
            <person name="Bowers J.E."/>
            <person name="Hubner S."/>
            <person name="Bellec A."/>
            <person name="Berard A."/>
            <person name="Berges H."/>
            <person name="Blanchet N."/>
            <person name="Boniface M.C."/>
            <person name="Brunel D."/>
            <person name="Catrice O."/>
            <person name="Chaidir N."/>
            <person name="Claudel C."/>
            <person name="Donnadieu C."/>
            <person name="Faraut T."/>
            <person name="Fievet G."/>
            <person name="Helmstetter N."/>
            <person name="King M."/>
            <person name="Knapp S.J."/>
            <person name="Lai Z."/>
            <person name="Le Paslier M.C."/>
            <person name="Lippi Y."/>
            <person name="Lorenzon L."/>
            <person name="Mandel J.R."/>
            <person name="Marage G."/>
            <person name="Marchand G."/>
            <person name="Marquand E."/>
            <person name="Bret-Mestries E."/>
            <person name="Morien E."/>
            <person name="Nambeesan S."/>
            <person name="Nguyen T."/>
            <person name="Pegot-Espagnet P."/>
            <person name="Pouilly N."/>
            <person name="Raftis F."/>
            <person name="Sallet E."/>
            <person name="Schiex T."/>
            <person name="Thomas J."/>
            <person name="Vandecasteele C."/>
            <person name="Vares D."/>
            <person name="Vear F."/>
            <person name="Vautrin S."/>
            <person name="Crespi M."/>
            <person name="Mangin B."/>
            <person name="Burke J.M."/>
            <person name="Salse J."/>
            <person name="Munos S."/>
            <person name="Vincourt P."/>
            <person name="Rieseberg L.H."/>
            <person name="Langlade N.B."/>
        </authorList>
    </citation>
    <scope>NUCLEOTIDE SEQUENCE</scope>
    <source>
        <tissue evidence="1">Leaves</tissue>
    </source>
</reference>
<accession>A0A9K3J4G5</accession>
<evidence type="ECO:0000313" key="2">
    <source>
        <dbReference type="Proteomes" id="UP000215914"/>
    </source>
</evidence>
<reference evidence="1" key="2">
    <citation type="submission" date="2020-06" db="EMBL/GenBank/DDBJ databases">
        <title>Helianthus annuus Genome sequencing and assembly Release 2.</title>
        <authorList>
            <person name="Gouzy J."/>
            <person name="Langlade N."/>
            <person name="Munos S."/>
        </authorList>
    </citation>
    <scope>NUCLEOTIDE SEQUENCE</scope>
    <source>
        <tissue evidence="1">Leaves</tissue>
    </source>
</reference>
<proteinExistence type="predicted"/>
<dbReference type="AlphaFoldDB" id="A0A9K3J4G5"/>
<dbReference type="Proteomes" id="UP000215914">
    <property type="component" value="Unassembled WGS sequence"/>
</dbReference>
<comment type="caution">
    <text evidence="1">The sequence shown here is derived from an EMBL/GenBank/DDBJ whole genome shotgun (WGS) entry which is preliminary data.</text>
</comment>
<dbReference type="EMBL" id="MNCJ02000319">
    <property type="protein sequence ID" value="KAF5808603.1"/>
    <property type="molecule type" value="Genomic_DNA"/>
</dbReference>
<sequence>MSQFYPLPLVNSYLTVISRGILENILLVSPEYIKVPDYKGSSRSPKDSSYSKRIPRCSAIKVIDFGWLHNV</sequence>
<dbReference type="Gramene" id="mRNA:HanXRQr2_Chr04g0147261">
    <property type="protein sequence ID" value="mRNA:HanXRQr2_Chr04g0147261"/>
    <property type="gene ID" value="HanXRQr2_Chr04g0147261"/>
</dbReference>
<dbReference type="GO" id="GO:0004712">
    <property type="term" value="F:protein serine/threonine/tyrosine kinase activity"/>
    <property type="evidence" value="ECO:0007669"/>
    <property type="project" value="UniProtKB-EC"/>
</dbReference>
<evidence type="ECO:0000313" key="1">
    <source>
        <dbReference type="EMBL" id="KAF5808603.1"/>
    </source>
</evidence>
<protein>
    <submittedName>
        <fullName evidence="1">Dual-specificity kinase</fullName>
        <ecNumber evidence="1">2.7.12.1</ecNumber>
    </submittedName>
</protein>
<keyword evidence="1" id="KW-0808">Transferase</keyword>
<gene>
    <name evidence="1" type="ORF">HanXRQr2_Chr04g0147261</name>
</gene>
<keyword evidence="1" id="KW-0418">Kinase</keyword>
<dbReference type="EC" id="2.7.12.1" evidence="1"/>
<organism evidence="1 2">
    <name type="scientific">Helianthus annuus</name>
    <name type="common">Common sunflower</name>
    <dbReference type="NCBI Taxonomy" id="4232"/>
    <lineage>
        <taxon>Eukaryota</taxon>
        <taxon>Viridiplantae</taxon>
        <taxon>Streptophyta</taxon>
        <taxon>Embryophyta</taxon>
        <taxon>Tracheophyta</taxon>
        <taxon>Spermatophyta</taxon>
        <taxon>Magnoliopsida</taxon>
        <taxon>eudicotyledons</taxon>
        <taxon>Gunneridae</taxon>
        <taxon>Pentapetalae</taxon>
        <taxon>asterids</taxon>
        <taxon>campanulids</taxon>
        <taxon>Asterales</taxon>
        <taxon>Asteraceae</taxon>
        <taxon>Asteroideae</taxon>
        <taxon>Heliantheae alliance</taxon>
        <taxon>Heliantheae</taxon>
        <taxon>Helianthus</taxon>
    </lineage>
</organism>